<evidence type="ECO:0000256" key="8">
    <source>
        <dbReference type="ARBA" id="ARBA00023316"/>
    </source>
</evidence>
<evidence type="ECO:0000313" key="12">
    <source>
        <dbReference type="EMBL" id="MDR4308036.1"/>
    </source>
</evidence>
<evidence type="ECO:0000256" key="3">
    <source>
        <dbReference type="ARBA" id="ARBA00022676"/>
    </source>
</evidence>
<evidence type="ECO:0000256" key="1">
    <source>
        <dbReference type="ARBA" id="ARBA00004752"/>
    </source>
</evidence>
<comment type="pathway">
    <text evidence="1 9">Cell wall biogenesis; peptidoglycan biosynthesis.</text>
</comment>
<evidence type="ECO:0000256" key="4">
    <source>
        <dbReference type="ARBA" id="ARBA00022679"/>
    </source>
</evidence>
<evidence type="ECO:0000313" key="13">
    <source>
        <dbReference type="Proteomes" id="UP001181622"/>
    </source>
</evidence>
<dbReference type="SUPFAM" id="SSF141523">
    <property type="entry name" value="L,D-transpeptidase catalytic domain-like"/>
    <property type="match status" value="1"/>
</dbReference>
<keyword evidence="7 9" id="KW-0573">Peptidoglycan synthesis</keyword>
<feature type="active site" description="Proton donor/acceptor" evidence="9">
    <location>
        <position position="133"/>
    </location>
</feature>
<dbReference type="RefSeq" id="WP_309393440.1">
    <property type="nucleotide sequence ID" value="NZ_JADBEO010000038.1"/>
</dbReference>
<dbReference type="InterPro" id="IPR038063">
    <property type="entry name" value="Transpep_catalytic_dom"/>
</dbReference>
<proteinExistence type="inferred from homology"/>
<dbReference type="InterPro" id="IPR005490">
    <property type="entry name" value="LD_TPept_cat_dom"/>
</dbReference>
<dbReference type="Pfam" id="PF03734">
    <property type="entry name" value="YkuD"/>
    <property type="match status" value="1"/>
</dbReference>
<gene>
    <name evidence="12" type="ORF">IHQ68_15545</name>
</gene>
<evidence type="ECO:0000256" key="5">
    <source>
        <dbReference type="ARBA" id="ARBA00022801"/>
    </source>
</evidence>
<sequence length="174" mass="18586">MARTFSSLLLSGAVGAAALLGAVTAAEAGRAPAVDPSGYGADTIVVSNSERALYYVRGWGRGVIRYRVAVGKPGRAWLGTARIRGKYVQPAWSPPADVKRDHPHLPNVIVGGVKSNPMGARALLLDRDQYAIHGTNRPKSIGTYASYGCIRMRNEDIVELYKEVSVGTRVVVVP</sequence>
<keyword evidence="10" id="KW-0732">Signal</keyword>
<evidence type="ECO:0000256" key="10">
    <source>
        <dbReference type="SAM" id="SignalP"/>
    </source>
</evidence>
<evidence type="ECO:0000256" key="2">
    <source>
        <dbReference type="ARBA" id="ARBA00005992"/>
    </source>
</evidence>
<evidence type="ECO:0000256" key="6">
    <source>
        <dbReference type="ARBA" id="ARBA00022960"/>
    </source>
</evidence>
<comment type="similarity">
    <text evidence="2">Belongs to the YkuD family.</text>
</comment>
<reference evidence="12" key="1">
    <citation type="submission" date="2020-10" db="EMBL/GenBank/DDBJ databases">
        <authorList>
            <person name="Abbas A."/>
            <person name="Razzaq R."/>
            <person name="Waqas M."/>
            <person name="Abbas N."/>
            <person name="Nielsen T.K."/>
            <person name="Hansen L.H."/>
            <person name="Hussain S."/>
            <person name="Shahid M."/>
        </authorList>
    </citation>
    <scope>NUCLEOTIDE SEQUENCE</scope>
    <source>
        <strain evidence="12">S14</strain>
    </source>
</reference>
<keyword evidence="6 9" id="KW-0133">Cell shape</keyword>
<comment type="caution">
    <text evidence="12">The sequence shown here is derived from an EMBL/GenBank/DDBJ whole genome shotgun (WGS) entry which is preliminary data.</text>
</comment>
<feature type="signal peptide" evidence="10">
    <location>
        <begin position="1"/>
        <end position="25"/>
    </location>
</feature>
<keyword evidence="5" id="KW-0378">Hydrolase</keyword>
<dbReference type="PANTHER" id="PTHR30582:SF24">
    <property type="entry name" value="L,D-TRANSPEPTIDASE ERFK_SRFK-RELATED"/>
    <property type="match status" value="1"/>
</dbReference>
<evidence type="ECO:0000256" key="9">
    <source>
        <dbReference type="PROSITE-ProRule" id="PRU01373"/>
    </source>
</evidence>
<dbReference type="Gene3D" id="2.40.440.10">
    <property type="entry name" value="L,D-transpeptidase catalytic domain-like"/>
    <property type="match status" value="1"/>
</dbReference>
<evidence type="ECO:0000259" key="11">
    <source>
        <dbReference type="PROSITE" id="PS52029"/>
    </source>
</evidence>
<feature type="active site" description="Nucleophile" evidence="9">
    <location>
        <position position="149"/>
    </location>
</feature>
<dbReference type="Proteomes" id="UP001181622">
    <property type="component" value="Unassembled WGS sequence"/>
</dbReference>
<evidence type="ECO:0000256" key="7">
    <source>
        <dbReference type="ARBA" id="ARBA00022984"/>
    </source>
</evidence>
<keyword evidence="8 9" id="KW-0961">Cell wall biogenesis/degradation</keyword>
<dbReference type="EMBL" id="JADBEO010000038">
    <property type="protein sequence ID" value="MDR4308036.1"/>
    <property type="molecule type" value="Genomic_DNA"/>
</dbReference>
<name>A0ABU1DIS3_9HYPH</name>
<dbReference type="CDD" id="cd16913">
    <property type="entry name" value="YkuD_like"/>
    <property type="match status" value="1"/>
</dbReference>
<keyword evidence="3" id="KW-0328">Glycosyltransferase</keyword>
<keyword evidence="13" id="KW-1185">Reference proteome</keyword>
<feature type="chain" id="PRO_5045212547" evidence="10">
    <location>
        <begin position="26"/>
        <end position="174"/>
    </location>
</feature>
<feature type="domain" description="L,D-TPase catalytic" evidence="11">
    <location>
        <begin position="42"/>
        <end position="173"/>
    </location>
</feature>
<dbReference type="PROSITE" id="PS52029">
    <property type="entry name" value="LD_TPASE"/>
    <property type="match status" value="1"/>
</dbReference>
<dbReference type="PANTHER" id="PTHR30582">
    <property type="entry name" value="L,D-TRANSPEPTIDASE"/>
    <property type="match status" value="1"/>
</dbReference>
<dbReference type="InterPro" id="IPR050979">
    <property type="entry name" value="LD-transpeptidase"/>
</dbReference>
<organism evidence="12 13">
    <name type="scientific">Chelatococcus sambhunathii</name>
    <dbReference type="NCBI Taxonomy" id="363953"/>
    <lineage>
        <taxon>Bacteria</taxon>
        <taxon>Pseudomonadati</taxon>
        <taxon>Pseudomonadota</taxon>
        <taxon>Alphaproteobacteria</taxon>
        <taxon>Hyphomicrobiales</taxon>
        <taxon>Chelatococcaceae</taxon>
        <taxon>Chelatococcus</taxon>
    </lineage>
</organism>
<protein>
    <submittedName>
        <fullName evidence="12">L,D-transpeptidase</fullName>
    </submittedName>
</protein>
<accession>A0ABU1DIS3</accession>
<keyword evidence="4" id="KW-0808">Transferase</keyword>